<evidence type="ECO:0000313" key="1">
    <source>
        <dbReference type="EMBL" id="CAI9732957.1"/>
    </source>
</evidence>
<keyword evidence="2" id="KW-1185">Reference proteome</keyword>
<proteinExistence type="predicted"/>
<accession>A0AA36BFY9</accession>
<dbReference type="Proteomes" id="UP001162480">
    <property type="component" value="Chromosome 14"/>
</dbReference>
<protein>
    <submittedName>
        <fullName evidence="1">Uncharacterized protein</fullName>
    </submittedName>
</protein>
<evidence type="ECO:0000313" key="2">
    <source>
        <dbReference type="Proteomes" id="UP001162480"/>
    </source>
</evidence>
<dbReference type="EMBL" id="OX597827">
    <property type="protein sequence ID" value="CAI9732957.1"/>
    <property type="molecule type" value="Genomic_DNA"/>
</dbReference>
<sequence length="86" mass="10135">MLGVEDQCSSERGLLVYLVQVLSVKTLWVMENESRRVRIATKPCNRQFVPSLKRIIYYRSSETRLAAQYHWDKIGYQCYCDVDVID</sequence>
<organism evidence="1 2">
    <name type="scientific">Octopus vulgaris</name>
    <name type="common">Common octopus</name>
    <dbReference type="NCBI Taxonomy" id="6645"/>
    <lineage>
        <taxon>Eukaryota</taxon>
        <taxon>Metazoa</taxon>
        <taxon>Spiralia</taxon>
        <taxon>Lophotrochozoa</taxon>
        <taxon>Mollusca</taxon>
        <taxon>Cephalopoda</taxon>
        <taxon>Coleoidea</taxon>
        <taxon>Octopodiformes</taxon>
        <taxon>Octopoda</taxon>
        <taxon>Incirrata</taxon>
        <taxon>Octopodidae</taxon>
        <taxon>Octopus</taxon>
    </lineage>
</organism>
<reference evidence="1" key="1">
    <citation type="submission" date="2023-08" db="EMBL/GenBank/DDBJ databases">
        <authorList>
            <person name="Alioto T."/>
            <person name="Alioto T."/>
            <person name="Gomez Garrido J."/>
        </authorList>
    </citation>
    <scope>NUCLEOTIDE SEQUENCE</scope>
</reference>
<dbReference type="AlphaFoldDB" id="A0AA36BFY9"/>
<gene>
    <name evidence="1" type="ORF">OCTVUL_1B003059</name>
</gene>
<name>A0AA36BFY9_OCTVU</name>